<dbReference type="RefSeq" id="WP_009524600.1">
    <property type="nucleotide sequence ID" value="NZ_JH414547.1"/>
</dbReference>
<comment type="similarity">
    <text evidence="2">Belongs to the chromate ion transporter (CHR) (TC 2.A.51) family.</text>
</comment>
<dbReference type="BioCyc" id="EBAC796937-HMP:GMGH-363-MONOMER"/>
<dbReference type="InterPro" id="IPR003370">
    <property type="entry name" value="Chromate_transpt"/>
</dbReference>
<evidence type="ECO:0000256" key="3">
    <source>
        <dbReference type="ARBA" id="ARBA00022475"/>
    </source>
</evidence>
<dbReference type="PANTHER" id="PTHR43663">
    <property type="entry name" value="CHROMATE TRANSPORT PROTEIN-RELATED"/>
    <property type="match status" value="1"/>
</dbReference>
<comment type="caution">
    <text evidence="8">The sequence shown here is derived from an EMBL/GenBank/DDBJ whole genome shotgun (WGS) entry which is preliminary data.</text>
</comment>
<protein>
    <recommendedName>
        <fullName evidence="10">Chromate transport protein</fullName>
    </recommendedName>
</protein>
<keyword evidence="3" id="KW-1003">Cell membrane</keyword>
<dbReference type="HOGENOM" id="CLU_018106_1_0_9"/>
<evidence type="ECO:0000256" key="7">
    <source>
        <dbReference type="SAM" id="Phobius"/>
    </source>
</evidence>
<accession>G9X1U0</accession>
<dbReference type="Pfam" id="PF02417">
    <property type="entry name" value="Chromate_transp"/>
    <property type="match status" value="1"/>
</dbReference>
<keyword evidence="6 7" id="KW-0472">Membrane</keyword>
<dbReference type="GO" id="GO:0015109">
    <property type="term" value="F:chromate transmembrane transporter activity"/>
    <property type="evidence" value="ECO:0007669"/>
    <property type="project" value="InterPro"/>
</dbReference>
<keyword evidence="5 7" id="KW-1133">Transmembrane helix</keyword>
<dbReference type="Proteomes" id="UP000006437">
    <property type="component" value="Unassembled WGS sequence"/>
</dbReference>
<evidence type="ECO:0000256" key="5">
    <source>
        <dbReference type="ARBA" id="ARBA00022989"/>
    </source>
</evidence>
<evidence type="ECO:0000313" key="9">
    <source>
        <dbReference type="Proteomes" id="UP000006437"/>
    </source>
</evidence>
<dbReference type="EMBL" id="AFZE01000045">
    <property type="protein sequence ID" value="EHL13063.1"/>
    <property type="molecule type" value="Genomic_DNA"/>
</dbReference>
<evidence type="ECO:0000256" key="6">
    <source>
        <dbReference type="ARBA" id="ARBA00023136"/>
    </source>
</evidence>
<feature type="transmembrane region" description="Helical" evidence="7">
    <location>
        <begin position="71"/>
        <end position="96"/>
    </location>
</feature>
<evidence type="ECO:0000256" key="1">
    <source>
        <dbReference type="ARBA" id="ARBA00004651"/>
    </source>
</evidence>
<feature type="transmembrane region" description="Helical" evidence="7">
    <location>
        <begin position="108"/>
        <end position="128"/>
    </location>
</feature>
<evidence type="ECO:0008006" key="10">
    <source>
        <dbReference type="Google" id="ProtNLM"/>
    </source>
</evidence>
<comment type="subcellular location">
    <subcellularLocation>
        <location evidence="1">Cell membrane</location>
        <topology evidence="1">Multi-pass membrane protein</topology>
    </subcellularLocation>
</comment>
<evidence type="ECO:0000313" key="8">
    <source>
        <dbReference type="EMBL" id="EHL13063.1"/>
    </source>
</evidence>
<dbReference type="GO" id="GO:0005886">
    <property type="term" value="C:plasma membrane"/>
    <property type="evidence" value="ECO:0007669"/>
    <property type="project" value="UniProtKB-SubCell"/>
</dbReference>
<name>G9X1U0_9FIRM</name>
<feature type="transmembrane region" description="Helical" evidence="7">
    <location>
        <begin position="45"/>
        <end position="64"/>
    </location>
</feature>
<dbReference type="AlphaFoldDB" id="G9X1U0"/>
<evidence type="ECO:0000256" key="4">
    <source>
        <dbReference type="ARBA" id="ARBA00022692"/>
    </source>
</evidence>
<dbReference type="InterPro" id="IPR052518">
    <property type="entry name" value="CHR_Transporter"/>
</dbReference>
<keyword evidence="4 7" id="KW-0812">Transmembrane</keyword>
<dbReference type="PANTHER" id="PTHR43663:SF2">
    <property type="entry name" value="CHROMATE TRANSPORT PROTEIN-RELATED"/>
    <property type="match status" value="1"/>
</dbReference>
<evidence type="ECO:0000256" key="2">
    <source>
        <dbReference type="ARBA" id="ARBA00005262"/>
    </source>
</evidence>
<sequence length="175" mass="19349">MIKLFLIFFKIGAVTFGGGYAMIPIIEKELVEKNKLITDDEFIDFVSVAQSFPGPIAVNISLLIGHRLNGFWGSVFSLIGVIMPSFLSILAVGFFYVTFKNSKIVRGFFNGVSAVVPALLAISFISILKKIDKNYIYYSLILISFLLVFILNLNPLWTIALGGGVGICTHLFQRT</sequence>
<dbReference type="PATRIC" id="fig|796937.3.peg.1585"/>
<feature type="transmembrane region" description="Helical" evidence="7">
    <location>
        <begin position="135"/>
        <end position="153"/>
    </location>
</feature>
<gene>
    <name evidence="8" type="ORF">HMPREF9629_00363</name>
</gene>
<organism evidence="8 9">
    <name type="scientific">Peptoanaerobacter stomatis</name>
    <dbReference type="NCBI Taxonomy" id="796937"/>
    <lineage>
        <taxon>Bacteria</taxon>
        <taxon>Bacillati</taxon>
        <taxon>Bacillota</taxon>
        <taxon>Clostridia</taxon>
        <taxon>Peptostreptococcales</taxon>
        <taxon>Filifactoraceae</taxon>
        <taxon>Peptoanaerobacter</taxon>
    </lineage>
</organism>
<proteinExistence type="inferred from homology"/>
<reference evidence="8 9" key="1">
    <citation type="submission" date="2011-08" db="EMBL/GenBank/DDBJ databases">
        <title>The Genome Sequence of Eubacteriaceae bacterium ACC19a.</title>
        <authorList>
            <consortium name="The Broad Institute Genome Sequencing Platform"/>
            <person name="Earl A."/>
            <person name="Ward D."/>
            <person name="Feldgarden M."/>
            <person name="Gevers D."/>
            <person name="Sizova M."/>
            <person name="Hazen A."/>
            <person name="Epstein S."/>
            <person name="Young S.K."/>
            <person name="Zeng Q."/>
            <person name="Gargeya S."/>
            <person name="Fitzgerald M."/>
            <person name="Haas B."/>
            <person name="Abouelleil A."/>
            <person name="Alvarado L."/>
            <person name="Arachchi H.M."/>
            <person name="Berlin A."/>
            <person name="Brown A."/>
            <person name="Chapman S.B."/>
            <person name="Chen Z."/>
            <person name="Dunbar C."/>
            <person name="Freedman E."/>
            <person name="Gearin G."/>
            <person name="Gellesch M."/>
            <person name="Goldberg J."/>
            <person name="Griggs A."/>
            <person name="Gujja S."/>
            <person name="Heiman D."/>
            <person name="Howarth C."/>
            <person name="Larson L."/>
            <person name="Lui A."/>
            <person name="MacDonald P.J.P."/>
            <person name="Montmayeur A."/>
            <person name="Murphy C."/>
            <person name="Neiman D."/>
            <person name="Pearson M."/>
            <person name="Priest M."/>
            <person name="Roberts A."/>
            <person name="Saif S."/>
            <person name="Shea T."/>
            <person name="Shenoy N."/>
            <person name="Sisk P."/>
            <person name="Stolte C."/>
            <person name="Sykes S."/>
            <person name="Wortman J."/>
            <person name="Nusbaum C."/>
            <person name="Birren B."/>
        </authorList>
    </citation>
    <scope>NUCLEOTIDE SEQUENCE [LARGE SCALE GENOMIC DNA]</scope>
    <source>
        <strain evidence="8 9">ACC19a</strain>
    </source>
</reference>